<dbReference type="InterPro" id="IPR013324">
    <property type="entry name" value="RNA_pol_sigma_r3/r4-like"/>
</dbReference>
<keyword evidence="2" id="KW-0805">Transcription regulation</keyword>
<accession>A0A0G1WYT4</accession>
<dbReference type="GO" id="GO:0006352">
    <property type="term" value="P:DNA-templated transcription initiation"/>
    <property type="evidence" value="ECO:0007669"/>
    <property type="project" value="InterPro"/>
</dbReference>
<sequence length="186" mass="21609">MESDEDLIAAYLNGDEDAFTRLVERHLKSVYSFTLRFVGSQSDAQDIVQESFFKTWKNLKRYSSQSASFKTWLMHIARNTAIDFLRKRKHIPFSEFDNEEGNSVFDNLPDETPLAEELLSNVQDVKDVEWAISQLSPSYREVLLLYYESDLTFEEVAGVLEASVNTVKSRHRRAVIALRKLLLHRK</sequence>
<dbReference type="InterPro" id="IPR039425">
    <property type="entry name" value="RNA_pol_sigma-70-like"/>
</dbReference>
<dbReference type="CDD" id="cd06171">
    <property type="entry name" value="Sigma70_r4"/>
    <property type="match status" value="1"/>
</dbReference>
<dbReference type="Gene3D" id="1.10.1740.10">
    <property type="match status" value="1"/>
</dbReference>
<feature type="domain" description="RNA polymerase sigma-70 region 2" evidence="6">
    <location>
        <begin position="22"/>
        <end position="89"/>
    </location>
</feature>
<dbReference type="PANTHER" id="PTHR43133:SF8">
    <property type="entry name" value="RNA POLYMERASE SIGMA FACTOR HI_1459-RELATED"/>
    <property type="match status" value="1"/>
</dbReference>
<dbReference type="Proteomes" id="UP000034273">
    <property type="component" value="Unassembled WGS sequence"/>
</dbReference>
<name>A0A0G1WYT4_9BACT</name>
<evidence type="ECO:0000256" key="4">
    <source>
        <dbReference type="ARBA" id="ARBA00023125"/>
    </source>
</evidence>
<evidence type="ECO:0000256" key="1">
    <source>
        <dbReference type="ARBA" id="ARBA00010641"/>
    </source>
</evidence>
<dbReference type="InterPro" id="IPR013249">
    <property type="entry name" value="RNA_pol_sigma70_r4_t2"/>
</dbReference>
<keyword evidence="4" id="KW-0238">DNA-binding</keyword>
<dbReference type="InterPro" id="IPR014284">
    <property type="entry name" value="RNA_pol_sigma-70_dom"/>
</dbReference>
<keyword evidence="3" id="KW-0731">Sigma factor</keyword>
<evidence type="ECO:0000259" key="7">
    <source>
        <dbReference type="Pfam" id="PF08281"/>
    </source>
</evidence>
<dbReference type="SUPFAM" id="SSF88946">
    <property type="entry name" value="Sigma2 domain of RNA polymerase sigma factors"/>
    <property type="match status" value="1"/>
</dbReference>
<dbReference type="Pfam" id="PF04542">
    <property type="entry name" value="Sigma70_r2"/>
    <property type="match status" value="1"/>
</dbReference>
<evidence type="ECO:0000256" key="5">
    <source>
        <dbReference type="ARBA" id="ARBA00023163"/>
    </source>
</evidence>
<dbReference type="InterPro" id="IPR007627">
    <property type="entry name" value="RNA_pol_sigma70_r2"/>
</dbReference>
<reference evidence="8 9" key="1">
    <citation type="journal article" date="2015" name="Nature">
        <title>rRNA introns, odd ribosomes, and small enigmatic genomes across a large radiation of phyla.</title>
        <authorList>
            <person name="Brown C.T."/>
            <person name="Hug L.A."/>
            <person name="Thomas B.C."/>
            <person name="Sharon I."/>
            <person name="Castelle C.J."/>
            <person name="Singh A."/>
            <person name="Wilkins M.J."/>
            <person name="Williams K.H."/>
            <person name="Banfield J.F."/>
        </authorList>
    </citation>
    <scope>NUCLEOTIDE SEQUENCE [LARGE SCALE GENOMIC DNA]</scope>
</reference>
<gene>
    <name evidence="8" type="ORF">UY67_C0014G0009</name>
</gene>
<organism evidence="8 9">
    <name type="scientific">Candidatus Kaiserbacteria bacterium GW2011_GWA2_52_12</name>
    <dbReference type="NCBI Taxonomy" id="1618671"/>
    <lineage>
        <taxon>Bacteria</taxon>
        <taxon>Candidatus Kaiseribacteriota</taxon>
    </lineage>
</organism>
<dbReference type="GO" id="GO:0016987">
    <property type="term" value="F:sigma factor activity"/>
    <property type="evidence" value="ECO:0007669"/>
    <property type="project" value="UniProtKB-KW"/>
</dbReference>
<feature type="domain" description="RNA polymerase sigma factor 70 region 4 type 2" evidence="7">
    <location>
        <begin position="131"/>
        <end position="176"/>
    </location>
</feature>
<dbReference type="InterPro" id="IPR036388">
    <property type="entry name" value="WH-like_DNA-bd_sf"/>
</dbReference>
<dbReference type="Gene3D" id="1.10.10.10">
    <property type="entry name" value="Winged helix-like DNA-binding domain superfamily/Winged helix DNA-binding domain"/>
    <property type="match status" value="1"/>
</dbReference>
<evidence type="ECO:0000313" key="9">
    <source>
        <dbReference type="Proteomes" id="UP000034273"/>
    </source>
</evidence>
<dbReference type="SUPFAM" id="SSF88659">
    <property type="entry name" value="Sigma3 and sigma4 domains of RNA polymerase sigma factors"/>
    <property type="match status" value="1"/>
</dbReference>
<dbReference type="AlphaFoldDB" id="A0A0G1WYT4"/>
<evidence type="ECO:0000256" key="3">
    <source>
        <dbReference type="ARBA" id="ARBA00023082"/>
    </source>
</evidence>
<comment type="similarity">
    <text evidence="1">Belongs to the sigma-70 factor family. ECF subfamily.</text>
</comment>
<evidence type="ECO:0000259" key="6">
    <source>
        <dbReference type="Pfam" id="PF04542"/>
    </source>
</evidence>
<dbReference type="NCBIfam" id="TIGR02937">
    <property type="entry name" value="sigma70-ECF"/>
    <property type="match status" value="1"/>
</dbReference>
<evidence type="ECO:0000313" key="8">
    <source>
        <dbReference type="EMBL" id="KKW23916.1"/>
    </source>
</evidence>
<protein>
    <submittedName>
        <fullName evidence="8">RNA polymerase, sigma-24 subunit, ECF subfamily</fullName>
    </submittedName>
</protein>
<dbReference type="STRING" id="1618671.UY67_C0014G0009"/>
<dbReference type="GO" id="GO:0003677">
    <property type="term" value="F:DNA binding"/>
    <property type="evidence" value="ECO:0007669"/>
    <property type="project" value="UniProtKB-KW"/>
</dbReference>
<dbReference type="InterPro" id="IPR013325">
    <property type="entry name" value="RNA_pol_sigma_r2"/>
</dbReference>
<keyword evidence="5" id="KW-0804">Transcription</keyword>
<dbReference type="Pfam" id="PF08281">
    <property type="entry name" value="Sigma70_r4_2"/>
    <property type="match status" value="1"/>
</dbReference>
<proteinExistence type="inferred from homology"/>
<dbReference type="PANTHER" id="PTHR43133">
    <property type="entry name" value="RNA POLYMERASE ECF-TYPE SIGMA FACTO"/>
    <property type="match status" value="1"/>
</dbReference>
<comment type="caution">
    <text evidence="8">The sequence shown here is derived from an EMBL/GenBank/DDBJ whole genome shotgun (WGS) entry which is preliminary data.</text>
</comment>
<evidence type="ECO:0000256" key="2">
    <source>
        <dbReference type="ARBA" id="ARBA00023015"/>
    </source>
</evidence>
<dbReference type="EMBL" id="LCQW01000014">
    <property type="protein sequence ID" value="KKW23916.1"/>
    <property type="molecule type" value="Genomic_DNA"/>
</dbReference>